<dbReference type="SMART" id="SM00954">
    <property type="entry name" value="RelA_SpoT"/>
    <property type="match status" value="1"/>
</dbReference>
<dbReference type="PROSITE" id="PS51880">
    <property type="entry name" value="TGS"/>
    <property type="match status" value="1"/>
</dbReference>
<feature type="domain" description="TGS" evidence="2">
    <location>
        <begin position="381"/>
        <end position="442"/>
    </location>
</feature>
<dbReference type="Gene3D" id="3.10.20.30">
    <property type="match status" value="1"/>
</dbReference>
<sequence>MLNTLLKVIDDEKLKMDKDMIRLAFDFADEAHQGQLRKSGEPYVVHPLETAITLAKLHLDQETIIAGLLHDVPEETSVTLSDIEKNFGQNAAQLVEGITKLGKLKYRGIERYIENLRKMFVAMAADIRVIFIKFADRLHNLRTLDALEEPKRERIARETLEIYAPIANRLGVWQLKGELEDLSFKHLYPQEFEDLKKRLDANFSERRDMLSSMKHEITKAMKKENIPIVEISGRTKDLWSLYKKLQIRNNELERIYDIVALRIVVPTVADCYKTLGVIHNKWLPMPNRLKDYIAQPKPNGYQSLHTTIFCAKGKTVEIQIRTPEMHRTSEIGIAAHWHYDEKGSIKFDKKLEWVQELTRWQQELRDHKTFLDSLKIDVFQDRIFVFTPKGDVIDLPENSTSIDFAYHIHTKIGDMAAGARINNQIASLDTALKSGDMVEIITDKNRKGPSLDWLKFVKTRAARDKIKANAPRGIWQTIKGLRKK</sequence>
<dbReference type="InterPro" id="IPR007685">
    <property type="entry name" value="RelA_SpoT"/>
</dbReference>
<dbReference type="EMBL" id="MHKO01000057">
    <property type="protein sequence ID" value="OGY90952.1"/>
    <property type="molecule type" value="Genomic_DNA"/>
</dbReference>
<dbReference type="InterPro" id="IPR004095">
    <property type="entry name" value="TGS"/>
</dbReference>
<dbReference type="Proteomes" id="UP000178109">
    <property type="component" value="Unassembled WGS sequence"/>
</dbReference>
<dbReference type="SMART" id="SM00471">
    <property type="entry name" value="HDc"/>
    <property type="match status" value="1"/>
</dbReference>
<dbReference type="AlphaFoldDB" id="A0A1G2BP97"/>
<dbReference type="PANTHER" id="PTHR21262">
    <property type="entry name" value="GUANOSINE-3',5'-BIS DIPHOSPHATE 3'-PYROPHOSPHOHYDROLASE"/>
    <property type="match status" value="1"/>
</dbReference>
<organism evidence="3 4">
    <name type="scientific">Candidatus Komeilibacteria bacterium RIFCSPLOWO2_02_FULL_48_11</name>
    <dbReference type="NCBI Taxonomy" id="1798553"/>
    <lineage>
        <taxon>Bacteria</taxon>
        <taxon>Candidatus Komeiliibacteriota</taxon>
    </lineage>
</organism>
<dbReference type="Pfam" id="PF13328">
    <property type="entry name" value="HD_4"/>
    <property type="match status" value="1"/>
</dbReference>
<dbReference type="InterPro" id="IPR012675">
    <property type="entry name" value="Beta-grasp_dom_sf"/>
</dbReference>
<evidence type="ECO:0000259" key="2">
    <source>
        <dbReference type="PROSITE" id="PS51880"/>
    </source>
</evidence>
<dbReference type="Gene3D" id="1.10.3210.10">
    <property type="entry name" value="Hypothetical protein af1432"/>
    <property type="match status" value="1"/>
</dbReference>
<dbReference type="InterPro" id="IPR033655">
    <property type="entry name" value="TGS_RelA/SpoT"/>
</dbReference>
<dbReference type="FunFam" id="3.30.460.10:FF:000001">
    <property type="entry name" value="GTP pyrophosphokinase RelA"/>
    <property type="match status" value="1"/>
</dbReference>
<dbReference type="CDD" id="cd05399">
    <property type="entry name" value="NT_Rel-Spo_like"/>
    <property type="match status" value="1"/>
</dbReference>
<dbReference type="CDD" id="cd01668">
    <property type="entry name" value="TGS_RSH"/>
    <property type="match status" value="1"/>
</dbReference>
<name>A0A1G2BP97_9BACT</name>
<dbReference type="SUPFAM" id="SSF81301">
    <property type="entry name" value="Nucleotidyltransferase"/>
    <property type="match status" value="1"/>
</dbReference>
<dbReference type="Pfam" id="PF02824">
    <property type="entry name" value="TGS"/>
    <property type="match status" value="1"/>
</dbReference>
<dbReference type="PANTHER" id="PTHR21262:SF31">
    <property type="entry name" value="GTP PYROPHOSPHOKINASE"/>
    <property type="match status" value="1"/>
</dbReference>
<dbReference type="InterPro" id="IPR003607">
    <property type="entry name" value="HD/PDEase_dom"/>
</dbReference>
<comment type="function">
    <text evidence="1">In eubacteria ppGpp (guanosine 3'-diphosphate 5'-diphosphate) is a mediator of the stringent response that coordinates a variety of cellular activities in response to changes in nutritional abundance.</text>
</comment>
<protein>
    <recommendedName>
        <fullName evidence="2">TGS domain-containing protein</fullName>
    </recommendedName>
</protein>
<dbReference type="GO" id="GO:0015969">
    <property type="term" value="P:guanosine tetraphosphate metabolic process"/>
    <property type="evidence" value="ECO:0007669"/>
    <property type="project" value="InterPro"/>
</dbReference>
<gene>
    <name evidence="3" type="ORF">A3H70_03620</name>
</gene>
<comment type="caution">
    <text evidence="3">The sequence shown here is derived from an EMBL/GenBank/DDBJ whole genome shotgun (WGS) entry which is preliminary data.</text>
</comment>
<reference evidence="3 4" key="1">
    <citation type="journal article" date="2016" name="Nat. Commun.">
        <title>Thousands of microbial genomes shed light on interconnected biogeochemical processes in an aquifer system.</title>
        <authorList>
            <person name="Anantharaman K."/>
            <person name="Brown C.T."/>
            <person name="Hug L.A."/>
            <person name="Sharon I."/>
            <person name="Castelle C.J."/>
            <person name="Probst A.J."/>
            <person name="Thomas B.C."/>
            <person name="Singh A."/>
            <person name="Wilkins M.J."/>
            <person name="Karaoz U."/>
            <person name="Brodie E.L."/>
            <person name="Williams K.H."/>
            <person name="Hubbard S.S."/>
            <person name="Banfield J.F."/>
        </authorList>
    </citation>
    <scope>NUCLEOTIDE SEQUENCE [LARGE SCALE GENOMIC DNA]</scope>
</reference>
<comment type="similarity">
    <text evidence="1">Belongs to the relA/spoT family.</text>
</comment>
<dbReference type="InterPro" id="IPR004811">
    <property type="entry name" value="RelA/Spo_fam"/>
</dbReference>
<dbReference type="InterPro" id="IPR043519">
    <property type="entry name" value="NT_sf"/>
</dbReference>
<dbReference type="Gene3D" id="3.30.460.10">
    <property type="entry name" value="Beta Polymerase, domain 2"/>
    <property type="match status" value="1"/>
</dbReference>
<dbReference type="STRING" id="1798553.A3H70_03620"/>
<dbReference type="FunFam" id="1.10.3210.10:FF:000001">
    <property type="entry name" value="GTP pyrophosphokinase RelA"/>
    <property type="match status" value="1"/>
</dbReference>
<dbReference type="SUPFAM" id="SSF109604">
    <property type="entry name" value="HD-domain/PDEase-like"/>
    <property type="match status" value="1"/>
</dbReference>
<evidence type="ECO:0000313" key="3">
    <source>
        <dbReference type="EMBL" id="OGY90952.1"/>
    </source>
</evidence>
<dbReference type="SUPFAM" id="SSF81271">
    <property type="entry name" value="TGS-like"/>
    <property type="match status" value="1"/>
</dbReference>
<dbReference type="FunFam" id="3.10.20.30:FF:000002">
    <property type="entry name" value="GTP pyrophosphokinase (RelA/SpoT)"/>
    <property type="match status" value="1"/>
</dbReference>
<proteinExistence type="inferred from homology"/>
<dbReference type="InterPro" id="IPR012676">
    <property type="entry name" value="TGS-like"/>
</dbReference>
<accession>A0A1G2BP97</accession>
<dbReference type="GO" id="GO:0005886">
    <property type="term" value="C:plasma membrane"/>
    <property type="evidence" value="ECO:0007669"/>
    <property type="project" value="TreeGrafter"/>
</dbReference>
<dbReference type="NCBIfam" id="TIGR00691">
    <property type="entry name" value="spoT_relA"/>
    <property type="match status" value="1"/>
</dbReference>
<evidence type="ECO:0000313" key="4">
    <source>
        <dbReference type="Proteomes" id="UP000178109"/>
    </source>
</evidence>
<evidence type="ECO:0000256" key="1">
    <source>
        <dbReference type="RuleBase" id="RU003847"/>
    </source>
</evidence>
<dbReference type="Pfam" id="PF04607">
    <property type="entry name" value="RelA_SpoT"/>
    <property type="match status" value="1"/>
</dbReference>
<dbReference type="CDD" id="cd00077">
    <property type="entry name" value="HDc"/>
    <property type="match status" value="1"/>
</dbReference>